<evidence type="ECO:0000256" key="8">
    <source>
        <dbReference type="ARBA" id="ARBA00031256"/>
    </source>
</evidence>
<gene>
    <name evidence="9" type="primary">MED5</name>
    <name evidence="10" type="ORF">B0H17DRAFT_1035718</name>
</gene>
<evidence type="ECO:0000256" key="3">
    <source>
        <dbReference type="ARBA" id="ARBA00020628"/>
    </source>
</evidence>
<dbReference type="Pfam" id="PF08689">
    <property type="entry name" value="Med5"/>
    <property type="match status" value="1"/>
</dbReference>
<dbReference type="GO" id="GO:0003712">
    <property type="term" value="F:transcription coregulator activity"/>
    <property type="evidence" value="ECO:0007669"/>
    <property type="project" value="InterPro"/>
</dbReference>
<dbReference type="GO" id="GO:0016592">
    <property type="term" value="C:mediator complex"/>
    <property type="evidence" value="ECO:0007669"/>
    <property type="project" value="InterPro"/>
</dbReference>
<dbReference type="Proteomes" id="UP001221757">
    <property type="component" value="Unassembled WGS sequence"/>
</dbReference>
<dbReference type="PANTHER" id="PTHR35784">
    <property type="entry name" value="MEDIATOR OF RNA POLYMERASE II TRANSCRIPTION SUBUNIT 5"/>
    <property type="match status" value="1"/>
</dbReference>
<dbReference type="GO" id="GO:0006357">
    <property type="term" value="P:regulation of transcription by RNA polymerase II"/>
    <property type="evidence" value="ECO:0007669"/>
    <property type="project" value="InterPro"/>
</dbReference>
<evidence type="ECO:0000256" key="5">
    <source>
        <dbReference type="ARBA" id="ARBA00023159"/>
    </source>
</evidence>
<keyword evidence="7 9" id="KW-0539">Nucleus</keyword>
<evidence type="ECO:0000313" key="10">
    <source>
        <dbReference type="EMBL" id="KAJ7706096.1"/>
    </source>
</evidence>
<organism evidence="10 11">
    <name type="scientific">Mycena rosella</name>
    <name type="common">Pink bonnet</name>
    <name type="synonym">Agaricus rosellus</name>
    <dbReference type="NCBI Taxonomy" id="1033263"/>
    <lineage>
        <taxon>Eukaryota</taxon>
        <taxon>Fungi</taxon>
        <taxon>Dikarya</taxon>
        <taxon>Basidiomycota</taxon>
        <taxon>Agaricomycotina</taxon>
        <taxon>Agaricomycetes</taxon>
        <taxon>Agaricomycetidae</taxon>
        <taxon>Agaricales</taxon>
        <taxon>Marasmiineae</taxon>
        <taxon>Mycenaceae</taxon>
        <taxon>Mycena</taxon>
    </lineage>
</organism>
<comment type="similarity">
    <text evidence="2 9">Belongs to the Mediator complex subunit 5 family.</text>
</comment>
<dbReference type="PANTHER" id="PTHR35784:SF1">
    <property type="entry name" value="MEDIATOR OF RNA POLYMERASE II TRANSCRIPTION SUBUNIT 5"/>
    <property type="match status" value="1"/>
</dbReference>
<proteinExistence type="inferred from homology"/>
<keyword evidence="6 9" id="KW-0804">Transcription</keyword>
<evidence type="ECO:0000256" key="6">
    <source>
        <dbReference type="ARBA" id="ARBA00023163"/>
    </source>
</evidence>
<sequence length="939" mass="102466">MSLDDLTRNSFQSGISPAKWVSLCKMFLAKQNTFDSPQATQRALSNSVLVLYRSFPGDPDLQEYLKIALQSGILSIAVFVSTLLQAARSSELHAPATLDMLSRVALDAHYSSGLPSMSAVLSYSDSPMTLSNTLQDALALLRVAHELPMSHFHQLTTSASELVILLFSCADMSQVPPSQSMVILGDAGQMINHNSISQEVRQVLESFVLSLGLLMGDDAKVAPEAHLMHSFQLALGKSDILGSNSNTDTVSFSLTLSYLVAHRANEFGAGSGADPGALFVSMFRWSSWAPPVFYTQLLLSAFICLSESAAVSPLIWRAFIIGRLPSILISFEKILNSDSAAPENWRSALQVAVTSILRRSDLLERCDRLVNQAASAHSTHLEDMALSRILSRDFLRQLLLSGLLDQTFVLAMDPTFSNDTTLYLQSEAQDVGLDLDAYLYSKLSPDMDFDDTCLWIDRIWNDSGSHKTFAEVALRRFKTSASSLDTETLSHMCRIFYLCDAALDMISLHSRVSDLIFQALLFLEESDCETVGDPQTAVSHLGDVVLFVQSTLTRFHLETDVFTSGGRSISSGFLRSTAVVHRLDELSEEDATAFNAWYKALFDSSSEGIEDTILRSTQPKTLLRISPSLFSHAIKDANIEEEVLNNGISYFTGPLLRWTLVGVVLALSHEIQLKGFLAPKHFSVLQTLLLSSDCPRPVLCLCGQGIIALIADKRSQNVAASVSVDAVSMHRVVAHALGIPGGAQSQPVSLGSQIPGQSQPRQAIRDAIAKARGSKAPVLDVERCIKTCGCEKFLRILWSELLTLASMGETDICTRIATFALTIPRPLNSPPLLAMFLNILLPGLISTIDNRQVAEQTVAIELLGSIVSSILTASLHLDLAFSEASRPVLGQPSISMSRRVAADLRFRAKKYSNASKMILQRLSSSQSFVANFPVFKADS</sequence>
<dbReference type="InterPro" id="IPR014801">
    <property type="entry name" value="Mediator_Med5_fun"/>
</dbReference>
<dbReference type="EMBL" id="JARKIE010000007">
    <property type="protein sequence ID" value="KAJ7706096.1"/>
    <property type="molecule type" value="Genomic_DNA"/>
</dbReference>
<evidence type="ECO:0000256" key="2">
    <source>
        <dbReference type="ARBA" id="ARBA00008782"/>
    </source>
</evidence>
<keyword evidence="11" id="KW-1185">Reference proteome</keyword>
<comment type="subcellular location">
    <subcellularLocation>
        <location evidence="1 9">Nucleus</location>
    </subcellularLocation>
</comment>
<keyword evidence="4 9" id="KW-0805">Transcription regulation</keyword>
<comment type="function">
    <text evidence="9">Component of the Mediator complex, a coactivator involved in the regulated transcription of nearly all RNA polymerase II-dependent genes. Mediator functions as a bridge to convey information from gene-specific regulatory proteins to the basal RNA polymerase II transcription machinery. Mediator is recruited to promoters by direct interactions with regulatory proteins and serves as a scaffold for the assembly of a functional preinitiation complex with RNA polymerase II and the general transcription factors.</text>
</comment>
<dbReference type="AlphaFoldDB" id="A0AAD7M923"/>
<evidence type="ECO:0000256" key="7">
    <source>
        <dbReference type="ARBA" id="ARBA00023242"/>
    </source>
</evidence>
<comment type="subunit">
    <text evidence="9">Component of the Mediator complex.</text>
</comment>
<name>A0AAD7M923_MYCRO</name>
<evidence type="ECO:0000256" key="1">
    <source>
        <dbReference type="ARBA" id="ARBA00004123"/>
    </source>
</evidence>
<reference evidence="10" key="1">
    <citation type="submission" date="2023-03" db="EMBL/GenBank/DDBJ databases">
        <title>Massive genome expansion in bonnet fungi (Mycena s.s.) driven by repeated elements and novel gene families across ecological guilds.</title>
        <authorList>
            <consortium name="Lawrence Berkeley National Laboratory"/>
            <person name="Harder C.B."/>
            <person name="Miyauchi S."/>
            <person name="Viragh M."/>
            <person name="Kuo A."/>
            <person name="Thoen E."/>
            <person name="Andreopoulos B."/>
            <person name="Lu D."/>
            <person name="Skrede I."/>
            <person name="Drula E."/>
            <person name="Henrissat B."/>
            <person name="Morin E."/>
            <person name="Kohler A."/>
            <person name="Barry K."/>
            <person name="LaButti K."/>
            <person name="Morin E."/>
            <person name="Salamov A."/>
            <person name="Lipzen A."/>
            <person name="Mereny Z."/>
            <person name="Hegedus B."/>
            <person name="Baldrian P."/>
            <person name="Stursova M."/>
            <person name="Weitz H."/>
            <person name="Taylor A."/>
            <person name="Grigoriev I.V."/>
            <person name="Nagy L.G."/>
            <person name="Martin F."/>
            <person name="Kauserud H."/>
        </authorList>
    </citation>
    <scope>NUCLEOTIDE SEQUENCE</scope>
    <source>
        <strain evidence="10">CBHHK067</strain>
    </source>
</reference>
<accession>A0AAD7M923</accession>
<evidence type="ECO:0000256" key="4">
    <source>
        <dbReference type="ARBA" id="ARBA00023015"/>
    </source>
</evidence>
<protein>
    <recommendedName>
        <fullName evidence="3 9">Mediator of RNA polymerase II transcription subunit 5</fullName>
    </recommendedName>
    <alternativeName>
        <fullName evidence="8 9">Mediator complex subunit 5</fullName>
    </alternativeName>
</protein>
<comment type="caution">
    <text evidence="10">The sequence shown here is derived from an EMBL/GenBank/DDBJ whole genome shotgun (WGS) entry which is preliminary data.</text>
</comment>
<evidence type="ECO:0000313" key="11">
    <source>
        <dbReference type="Proteomes" id="UP001221757"/>
    </source>
</evidence>
<keyword evidence="5 9" id="KW-0010">Activator</keyword>
<evidence type="ECO:0000256" key="9">
    <source>
        <dbReference type="RuleBase" id="RU364142"/>
    </source>
</evidence>